<accession>A0A9W9GJU7</accession>
<keyword evidence="4" id="KW-1185">Reference proteome</keyword>
<name>A0A9W9GJU7_9EURO</name>
<proteinExistence type="predicted"/>
<dbReference type="OrthoDB" id="4368338at2759"/>
<dbReference type="InterPro" id="IPR006600">
    <property type="entry name" value="HTH_CenpB_DNA-bd_dom"/>
</dbReference>
<keyword evidence="1" id="KW-0238">DNA-binding</keyword>
<dbReference type="InterPro" id="IPR004875">
    <property type="entry name" value="DDE_SF_endonuclease_dom"/>
</dbReference>
<dbReference type="Pfam" id="PF03184">
    <property type="entry name" value="DDE_1"/>
    <property type="match status" value="1"/>
</dbReference>
<evidence type="ECO:0000259" key="2">
    <source>
        <dbReference type="PROSITE" id="PS51253"/>
    </source>
</evidence>
<organism evidence="3 4">
    <name type="scientific">Penicillium bovifimosum</name>
    <dbReference type="NCBI Taxonomy" id="126998"/>
    <lineage>
        <taxon>Eukaryota</taxon>
        <taxon>Fungi</taxon>
        <taxon>Dikarya</taxon>
        <taxon>Ascomycota</taxon>
        <taxon>Pezizomycotina</taxon>
        <taxon>Eurotiomycetes</taxon>
        <taxon>Eurotiomycetidae</taxon>
        <taxon>Eurotiales</taxon>
        <taxon>Aspergillaceae</taxon>
        <taxon>Penicillium</taxon>
    </lineage>
</organism>
<reference evidence="3" key="2">
    <citation type="journal article" date="2023" name="IMA Fungus">
        <title>Comparative genomic study of the Penicillium genus elucidates a diverse pangenome and 15 lateral gene transfer events.</title>
        <authorList>
            <person name="Petersen C."/>
            <person name="Sorensen T."/>
            <person name="Nielsen M.R."/>
            <person name="Sondergaard T.E."/>
            <person name="Sorensen J.L."/>
            <person name="Fitzpatrick D.A."/>
            <person name="Frisvad J.C."/>
            <person name="Nielsen K.L."/>
        </authorList>
    </citation>
    <scope>NUCLEOTIDE SEQUENCE</scope>
    <source>
        <strain evidence="3">IBT 22155</strain>
    </source>
</reference>
<evidence type="ECO:0000256" key="1">
    <source>
        <dbReference type="ARBA" id="ARBA00023125"/>
    </source>
</evidence>
<dbReference type="SMART" id="SM00674">
    <property type="entry name" value="CENPB"/>
    <property type="match status" value="1"/>
</dbReference>
<dbReference type="InterPro" id="IPR050863">
    <property type="entry name" value="CenT-Element_Derived"/>
</dbReference>
<dbReference type="Proteomes" id="UP001149079">
    <property type="component" value="Unassembled WGS sequence"/>
</dbReference>
<dbReference type="RefSeq" id="XP_056517688.1">
    <property type="nucleotide sequence ID" value="XM_056669889.1"/>
</dbReference>
<dbReference type="PANTHER" id="PTHR19303">
    <property type="entry name" value="TRANSPOSON"/>
    <property type="match status" value="1"/>
</dbReference>
<protein>
    <recommendedName>
        <fullName evidence="2">HTH CENPB-type domain-containing protein</fullName>
    </recommendedName>
</protein>
<dbReference type="GO" id="GO:0005634">
    <property type="term" value="C:nucleus"/>
    <property type="evidence" value="ECO:0007669"/>
    <property type="project" value="TreeGrafter"/>
</dbReference>
<dbReference type="GeneID" id="81409059"/>
<reference evidence="3" key="1">
    <citation type="submission" date="2022-11" db="EMBL/GenBank/DDBJ databases">
        <authorList>
            <person name="Petersen C."/>
        </authorList>
    </citation>
    <scope>NUCLEOTIDE SEQUENCE</scope>
    <source>
        <strain evidence="3">IBT 22155</strain>
    </source>
</reference>
<dbReference type="PROSITE" id="PS51253">
    <property type="entry name" value="HTH_CENPB"/>
    <property type="match status" value="1"/>
</dbReference>
<dbReference type="GO" id="GO:0003677">
    <property type="term" value="F:DNA binding"/>
    <property type="evidence" value="ECO:0007669"/>
    <property type="project" value="UniProtKB-KW"/>
</dbReference>
<evidence type="ECO:0000313" key="3">
    <source>
        <dbReference type="EMBL" id="KAJ5121184.1"/>
    </source>
</evidence>
<comment type="caution">
    <text evidence="3">The sequence shown here is derived from an EMBL/GenBank/DDBJ whole genome shotgun (WGS) entry which is preliminary data.</text>
</comment>
<dbReference type="Pfam" id="PF03221">
    <property type="entry name" value="HTH_Tnp_Tc5"/>
    <property type="match status" value="1"/>
</dbReference>
<dbReference type="AlphaFoldDB" id="A0A9W9GJU7"/>
<feature type="domain" description="HTH CENPB-type" evidence="2">
    <location>
        <begin position="53"/>
        <end position="128"/>
    </location>
</feature>
<sequence length="372" mass="42805">MPKSNQEVESHILKALESLSEQTKPNIAKTAGEFAGPESRLCGGWKGRESLFARQPNGRRLNSAQEKALCEYIDYFDEVGASINRRQIVIAANSILEEAHQDASTPPPQIGDHWLRRFLKRNPQYHVRRRRALDVERATALDEYSENGIQQQDIYNFDETGFQIGVGRDQFIITREPKKKLFNGSITNRESVTVLEAVSADGFTCPPLIILSAKQALLRWFDAIQEDEHITVTDTGYFNDTLAYQWIQLFHKWTIGRTLGPKRLVICDRFGSYLTRQFVHFCEEKNIILFFLLSHTSHILQPLDVGVFSVYKHWHSEAVEAATMSGCRKFSKDEFLHSIGEIRRKTFRPHTIKLGFKLTGLWPIYQFQAYHG</sequence>
<evidence type="ECO:0000313" key="4">
    <source>
        <dbReference type="Proteomes" id="UP001149079"/>
    </source>
</evidence>
<gene>
    <name evidence="3" type="ORF">N7515_009145</name>
</gene>
<dbReference type="EMBL" id="JAPQKL010000007">
    <property type="protein sequence ID" value="KAJ5121184.1"/>
    <property type="molecule type" value="Genomic_DNA"/>
</dbReference>
<dbReference type="PANTHER" id="PTHR19303:SF74">
    <property type="entry name" value="POGO TRANSPOSABLE ELEMENT WITH KRAB DOMAIN"/>
    <property type="match status" value="1"/>
</dbReference>